<dbReference type="SUPFAM" id="SSF53335">
    <property type="entry name" value="S-adenosyl-L-methionine-dependent methyltransferases"/>
    <property type="match status" value="1"/>
</dbReference>
<dbReference type="RefSeq" id="WP_044243647.1">
    <property type="nucleotide sequence ID" value="NZ_ASRX01000030.1"/>
</dbReference>
<gene>
    <name evidence="2" type="ORF">CAP_4233</name>
</gene>
<dbReference type="Proteomes" id="UP000019678">
    <property type="component" value="Unassembled WGS sequence"/>
</dbReference>
<proteinExistence type="predicted"/>
<dbReference type="OrthoDB" id="5502886at2"/>
<reference evidence="2 3" key="1">
    <citation type="submission" date="2013-05" db="EMBL/GenBank/DDBJ databases">
        <title>Genome assembly of Chondromyces apiculatus DSM 436.</title>
        <authorList>
            <person name="Sharma G."/>
            <person name="Khatri I."/>
            <person name="Kaur C."/>
            <person name="Mayilraj S."/>
            <person name="Subramanian S."/>
        </authorList>
    </citation>
    <scope>NUCLEOTIDE SEQUENCE [LARGE SCALE GENOMIC DNA]</scope>
    <source>
        <strain evidence="2 3">DSM 436</strain>
    </source>
</reference>
<evidence type="ECO:0000313" key="3">
    <source>
        <dbReference type="Proteomes" id="UP000019678"/>
    </source>
</evidence>
<protein>
    <recommendedName>
        <fullName evidence="1">Methyltransferase domain-containing protein</fullName>
    </recommendedName>
</protein>
<accession>A0A017T6W4</accession>
<organism evidence="2 3">
    <name type="scientific">Chondromyces apiculatus DSM 436</name>
    <dbReference type="NCBI Taxonomy" id="1192034"/>
    <lineage>
        <taxon>Bacteria</taxon>
        <taxon>Pseudomonadati</taxon>
        <taxon>Myxococcota</taxon>
        <taxon>Polyangia</taxon>
        <taxon>Polyangiales</taxon>
        <taxon>Polyangiaceae</taxon>
        <taxon>Chondromyces</taxon>
    </lineage>
</organism>
<dbReference type="Gene3D" id="3.40.50.150">
    <property type="entry name" value="Vaccinia Virus protein VP39"/>
    <property type="match status" value="1"/>
</dbReference>
<comment type="caution">
    <text evidence="2">The sequence shown here is derived from an EMBL/GenBank/DDBJ whole genome shotgun (WGS) entry which is preliminary data.</text>
</comment>
<name>A0A017T6W4_9BACT</name>
<keyword evidence="3" id="KW-1185">Reference proteome</keyword>
<dbReference type="InterPro" id="IPR025714">
    <property type="entry name" value="Methyltranfer_dom"/>
</dbReference>
<dbReference type="eggNOG" id="ENOG502Z7Q4">
    <property type="taxonomic scope" value="Bacteria"/>
</dbReference>
<dbReference type="STRING" id="1192034.CAP_4233"/>
<dbReference type="PANTHER" id="PTHR13369:SF0">
    <property type="entry name" value="GLUTATHIONE S-TRANSFERASE C-TERMINAL DOMAIN-CONTAINING PROTEIN"/>
    <property type="match status" value="1"/>
</dbReference>
<evidence type="ECO:0000259" key="1">
    <source>
        <dbReference type="Pfam" id="PF13679"/>
    </source>
</evidence>
<feature type="domain" description="Methyltransferase" evidence="1">
    <location>
        <begin position="113"/>
        <end position="233"/>
    </location>
</feature>
<dbReference type="EMBL" id="ASRX01000030">
    <property type="protein sequence ID" value="EYF04757.1"/>
    <property type="molecule type" value="Genomic_DNA"/>
</dbReference>
<dbReference type="PANTHER" id="PTHR13369">
    <property type="match status" value="1"/>
</dbReference>
<dbReference type="GO" id="GO:0005737">
    <property type="term" value="C:cytoplasm"/>
    <property type="evidence" value="ECO:0007669"/>
    <property type="project" value="TreeGrafter"/>
</dbReference>
<dbReference type="InterPro" id="IPR029063">
    <property type="entry name" value="SAM-dependent_MTases_sf"/>
</dbReference>
<dbReference type="CDD" id="cd02440">
    <property type="entry name" value="AdoMet_MTases"/>
    <property type="match status" value="1"/>
</dbReference>
<dbReference type="Pfam" id="PF13679">
    <property type="entry name" value="Methyltransf_32"/>
    <property type="match status" value="1"/>
</dbReference>
<dbReference type="AlphaFoldDB" id="A0A017T6W4"/>
<sequence length="412" mass="43476">MVHPHDDASAALARALAVLLPVLDIAGSRPDGDAPPAWCEARGLTGFLLSLDDAALGRCEAEGLAVCASSLPGAPAQLVDLARATAEVTRVPPLAASPLPPPRERLRSVHERKRLQLEALLGAVAPLAARAQRIVDVGAGRGHFTRVAADLFDIDAVGLERDASRVSTAEALARGTRASFVTFDAGAQELSFGPGDLPVGLHACGALGDRMIAAAASARCDVVLVSCCLQKIDTPRRAPLSRAAEEAGLVLPREALGLANLTPRPEGVEASLGDMLAMRERRHALLRLLRARGLPLAPGEEMRGINRRRARDGLAALAARALSLRGLAPASAAEVEEHEAAAHQEFARMRRLSLPRAMLSRLVEVTVVLDRAAALEEQGHEVMVRTVFDIEVTPRNLAILACADGTPPEHPH</sequence>
<evidence type="ECO:0000313" key="2">
    <source>
        <dbReference type="EMBL" id="EYF04757.1"/>
    </source>
</evidence>